<reference evidence="9" key="3">
    <citation type="submission" date="2025-09" db="UniProtKB">
        <authorList>
            <consortium name="Ensembl"/>
        </authorList>
    </citation>
    <scope>IDENTIFICATION</scope>
</reference>
<dbReference type="Proteomes" id="UP001501940">
    <property type="component" value="Chromosome 9"/>
</dbReference>
<comment type="caution">
    <text evidence="8">Lacks conserved residue(s) required for the propagation of feature annotation.</text>
</comment>
<feature type="transmembrane region" description="Helical" evidence="8">
    <location>
        <begin position="35"/>
        <end position="54"/>
    </location>
</feature>
<evidence type="ECO:0000313" key="9">
    <source>
        <dbReference type="Ensembl" id="ENSAOCP00000062016.1"/>
    </source>
</evidence>
<dbReference type="RefSeq" id="XP_054869569.1">
    <property type="nucleotide sequence ID" value="XM_055013594.1"/>
</dbReference>
<dbReference type="PANTHER" id="PTHR14132">
    <property type="entry name" value="SODIUM/POTASSIUM-TRANSPORTING ATPASE SUBUNIT GAMMA"/>
    <property type="match status" value="1"/>
</dbReference>
<keyword evidence="6 8" id="KW-0406">Ion transport</keyword>
<dbReference type="CTD" id="569335"/>
<dbReference type="GeneID" id="129349659"/>
<dbReference type="GO" id="GO:0017080">
    <property type="term" value="F:sodium channel regulator activity"/>
    <property type="evidence" value="ECO:0007669"/>
    <property type="project" value="TreeGrafter"/>
</dbReference>
<evidence type="ECO:0000313" key="10">
    <source>
        <dbReference type="Proteomes" id="UP001501940"/>
    </source>
</evidence>
<dbReference type="Ensembl" id="ENSAOCT00000067919.1">
    <property type="protein sequence ID" value="ENSAOCP00000062016.1"/>
    <property type="gene ID" value="ENSAOCG00000008768.2"/>
</dbReference>
<dbReference type="GO" id="GO:0006811">
    <property type="term" value="P:monoatomic ion transport"/>
    <property type="evidence" value="ECO:0007669"/>
    <property type="project" value="UniProtKB-KW"/>
</dbReference>
<evidence type="ECO:0000256" key="4">
    <source>
        <dbReference type="ARBA" id="ARBA00022692"/>
    </source>
</evidence>
<comment type="subcellular location">
    <subcellularLocation>
        <location evidence="1">Membrane</location>
        <topology evidence="1">Single-pass membrane protein</topology>
    </subcellularLocation>
</comment>
<keyword evidence="7 8" id="KW-0472">Membrane</keyword>
<dbReference type="InterPro" id="IPR047297">
    <property type="entry name" value="FXYD_motif"/>
</dbReference>
<reference evidence="9" key="2">
    <citation type="submission" date="2025-08" db="UniProtKB">
        <authorList>
            <consortium name="Ensembl"/>
        </authorList>
    </citation>
    <scope>IDENTIFICATION</scope>
</reference>
<keyword evidence="3 8" id="KW-0813">Transport</keyword>
<dbReference type="Gene3D" id="1.20.5.780">
    <property type="entry name" value="Single helix bin"/>
    <property type="match status" value="1"/>
</dbReference>
<reference evidence="9 10" key="1">
    <citation type="submission" date="2022-01" db="EMBL/GenBank/DDBJ databases">
        <title>A chromosome-scale genome assembly of the false clownfish, Amphiprion ocellaris.</title>
        <authorList>
            <person name="Ryu T."/>
        </authorList>
    </citation>
    <scope>NUCLEOTIDE SEQUENCE [LARGE SCALE GENOMIC DNA]</scope>
</reference>
<dbReference type="AlphaFoldDB" id="A0AAQ5ZCD1"/>
<evidence type="ECO:0000256" key="2">
    <source>
        <dbReference type="ARBA" id="ARBA00005948"/>
    </source>
</evidence>
<dbReference type="InterPro" id="IPR000272">
    <property type="entry name" value="Ion-transport_regulator_FXYD"/>
</dbReference>
<evidence type="ECO:0000256" key="1">
    <source>
        <dbReference type="ARBA" id="ARBA00004167"/>
    </source>
</evidence>
<dbReference type="CDD" id="cd20329">
    <property type="entry name" value="FXYD11"/>
    <property type="match status" value="1"/>
</dbReference>
<dbReference type="PANTHER" id="PTHR14132:SF14">
    <property type="entry name" value="FXYD DOMAIN-CONTAINING ION TRANSPORT REGULATOR 5"/>
    <property type="match status" value="1"/>
</dbReference>
<keyword evidence="5 8" id="KW-1133">Transmembrane helix</keyword>
<evidence type="ECO:0000256" key="8">
    <source>
        <dbReference type="RuleBase" id="RU364131"/>
    </source>
</evidence>
<dbReference type="GO" id="GO:0016020">
    <property type="term" value="C:membrane"/>
    <property type="evidence" value="ECO:0007669"/>
    <property type="project" value="UniProtKB-SubCell"/>
</dbReference>
<evidence type="ECO:0000256" key="7">
    <source>
        <dbReference type="ARBA" id="ARBA00023136"/>
    </source>
</evidence>
<dbReference type="GO" id="GO:0043269">
    <property type="term" value="P:regulation of monoatomic ion transport"/>
    <property type="evidence" value="ECO:0007669"/>
    <property type="project" value="InterPro"/>
</dbReference>
<evidence type="ECO:0000256" key="3">
    <source>
        <dbReference type="ARBA" id="ARBA00022448"/>
    </source>
</evidence>
<dbReference type="PROSITE" id="PS01310">
    <property type="entry name" value="FXYD"/>
    <property type="match status" value="1"/>
</dbReference>
<organism evidence="9 10">
    <name type="scientific">Amphiprion ocellaris</name>
    <name type="common">Clown anemonefish</name>
    <dbReference type="NCBI Taxonomy" id="80972"/>
    <lineage>
        <taxon>Eukaryota</taxon>
        <taxon>Metazoa</taxon>
        <taxon>Chordata</taxon>
        <taxon>Craniata</taxon>
        <taxon>Vertebrata</taxon>
        <taxon>Euteleostomi</taxon>
        <taxon>Actinopterygii</taxon>
        <taxon>Neopterygii</taxon>
        <taxon>Teleostei</taxon>
        <taxon>Neoteleostei</taxon>
        <taxon>Acanthomorphata</taxon>
        <taxon>Ovalentaria</taxon>
        <taxon>Pomacentridae</taxon>
        <taxon>Amphiprion</taxon>
    </lineage>
</organism>
<dbReference type="Pfam" id="PF02038">
    <property type="entry name" value="ATP1G1_PLM_MAT8"/>
    <property type="match status" value="1"/>
</dbReference>
<keyword evidence="10" id="KW-1185">Reference proteome</keyword>
<name>A0AAQ5ZCD1_AMPOC</name>
<evidence type="ECO:0000256" key="5">
    <source>
        <dbReference type="ARBA" id="ARBA00022989"/>
    </source>
</evidence>
<accession>A0AAQ5ZCD1</accession>
<dbReference type="KEGG" id="aoce:129349659"/>
<protein>
    <recommendedName>
        <fullName evidence="8">FXYD domain-containing ion transport regulator</fullName>
    </recommendedName>
</protein>
<proteinExistence type="inferred from homology"/>
<comment type="similarity">
    <text evidence="2 8">Belongs to the FXYD family.</text>
</comment>
<evidence type="ECO:0000256" key="6">
    <source>
        <dbReference type="ARBA" id="ARBA00023065"/>
    </source>
</evidence>
<dbReference type="GeneTree" id="ENSGT01150000287037"/>
<keyword evidence="4 8" id="KW-0812">Transmembrane</keyword>
<sequence>MIRCLLSKHPECIPADETLTSRTTRTFFLRRGRTALTMGNLTLVALIAVLFSFFTETEANPFVYNYERLRIGGLICACLLVAGGVSVILYNRCSRKNKAEDDNSEI</sequence>
<feature type="transmembrane region" description="Helical" evidence="8">
    <location>
        <begin position="69"/>
        <end position="90"/>
    </location>
</feature>